<evidence type="ECO:0000256" key="2">
    <source>
        <dbReference type="ARBA" id="ARBA00022729"/>
    </source>
</evidence>
<dbReference type="Proteomes" id="UP001347796">
    <property type="component" value="Unassembled WGS sequence"/>
</dbReference>
<comment type="similarity">
    <text evidence="1">Belongs to the canopy family.</text>
</comment>
<proteinExistence type="inferred from homology"/>
<feature type="region of interest" description="Disordered" evidence="3">
    <location>
        <begin position="195"/>
        <end position="234"/>
    </location>
</feature>
<feature type="compositionally biased region" description="Basic and acidic residues" evidence="3">
    <location>
        <begin position="206"/>
        <end position="224"/>
    </location>
</feature>
<feature type="domain" description="DUF3456" evidence="5">
    <location>
        <begin position="35"/>
        <end position="184"/>
    </location>
</feature>
<organism evidence="6 7">
    <name type="scientific">Patella caerulea</name>
    <name type="common">Rayed Mediterranean limpet</name>
    <dbReference type="NCBI Taxonomy" id="87958"/>
    <lineage>
        <taxon>Eukaryota</taxon>
        <taxon>Metazoa</taxon>
        <taxon>Spiralia</taxon>
        <taxon>Lophotrochozoa</taxon>
        <taxon>Mollusca</taxon>
        <taxon>Gastropoda</taxon>
        <taxon>Patellogastropoda</taxon>
        <taxon>Patelloidea</taxon>
        <taxon>Patellidae</taxon>
        <taxon>Patella</taxon>
    </lineage>
</organism>
<feature type="compositionally biased region" description="Polar residues" evidence="3">
    <location>
        <begin position="195"/>
        <end position="205"/>
    </location>
</feature>
<dbReference type="EMBL" id="JAZGQO010000014">
    <property type="protein sequence ID" value="KAK6171615.1"/>
    <property type="molecule type" value="Genomic_DNA"/>
</dbReference>
<evidence type="ECO:0000256" key="4">
    <source>
        <dbReference type="SAM" id="SignalP"/>
    </source>
</evidence>
<evidence type="ECO:0000256" key="3">
    <source>
        <dbReference type="SAM" id="MobiDB-lite"/>
    </source>
</evidence>
<evidence type="ECO:0000313" key="7">
    <source>
        <dbReference type="Proteomes" id="UP001347796"/>
    </source>
</evidence>
<accession>A0AAN8PJB1</accession>
<dbReference type="Pfam" id="PF11938">
    <property type="entry name" value="DUF3456"/>
    <property type="match status" value="1"/>
</dbReference>
<comment type="caution">
    <text evidence="6">The sequence shown here is derived from an EMBL/GenBank/DDBJ whole genome shotgun (WGS) entry which is preliminary data.</text>
</comment>
<keyword evidence="2 4" id="KW-0732">Signal</keyword>
<dbReference type="AlphaFoldDB" id="A0AAN8PJB1"/>
<evidence type="ECO:0000313" key="6">
    <source>
        <dbReference type="EMBL" id="KAK6171615.1"/>
    </source>
</evidence>
<dbReference type="PANTHER" id="PTHR15382:SF8">
    <property type="entry name" value="CANOPY B"/>
    <property type="match status" value="1"/>
</dbReference>
<evidence type="ECO:0000259" key="5">
    <source>
        <dbReference type="Pfam" id="PF11938"/>
    </source>
</evidence>
<dbReference type="PANTHER" id="PTHR15382">
    <property type="entry name" value="CTG4A-RELATED"/>
    <property type="match status" value="1"/>
</dbReference>
<dbReference type="InterPro" id="IPR021852">
    <property type="entry name" value="DUF3456"/>
</dbReference>
<name>A0AAN8PJB1_PATCE</name>
<feature type="signal peptide" evidence="4">
    <location>
        <begin position="1"/>
        <end position="20"/>
    </location>
</feature>
<evidence type="ECO:0000256" key="1">
    <source>
        <dbReference type="ARBA" id="ARBA00007285"/>
    </source>
</evidence>
<reference evidence="6 7" key="1">
    <citation type="submission" date="2024-01" db="EMBL/GenBank/DDBJ databases">
        <title>The genome of the rayed Mediterranean limpet Patella caerulea (Linnaeus, 1758).</title>
        <authorList>
            <person name="Anh-Thu Weber A."/>
            <person name="Halstead-Nussloch G."/>
        </authorList>
    </citation>
    <scope>NUCLEOTIDE SEQUENCE [LARGE SCALE GENOMIC DNA]</scope>
    <source>
        <strain evidence="6">AATW-2023a</strain>
        <tissue evidence="6">Whole specimen</tissue>
    </source>
</reference>
<protein>
    <recommendedName>
        <fullName evidence="5">DUF3456 domain-containing protein</fullName>
    </recommendedName>
</protein>
<sequence>MTAVFLATIFLFIFVARTHCSSQETDDGVQEPTLCEVCKFMATELQTRLDETGKSKEVIETGHGLDSKKKRKKYHVSELRLIEALNEPHICDKILEYNVHKEKKGSLRFAKGRSETMTALHGLVDKGVKVELGMPYEMWDKPSAEVTQMQRKCFNLVEKYEEEIEDWYFNHQDKNFMNYFCKNMVLSPDNNACLNESPELPNTSKESAENTKSKRESNKLKGDHGNGPNGKTEL</sequence>
<feature type="chain" id="PRO_5042888237" description="DUF3456 domain-containing protein" evidence="4">
    <location>
        <begin position="21"/>
        <end position="234"/>
    </location>
</feature>
<keyword evidence="7" id="KW-1185">Reference proteome</keyword>
<gene>
    <name evidence="6" type="ORF">SNE40_019766</name>
</gene>